<dbReference type="AlphaFoldDB" id="A0A7M4D1P8"/>
<dbReference type="Pfam" id="PF01648">
    <property type="entry name" value="ACPS"/>
    <property type="match status" value="1"/>
</dbReference>
<evidence type="ECO:0000313" key="4">
    <source>
        <dbReference type="EMBL" id="MUP36577.1"/>
    </source>
</evidence>
<keyword evidence="2 4" id="KW-0808">Transferase</keyword>
<name>A0A7M4D1P8_9BACT</name>
<organism evidence="4 7">
    <name type="scientific">Labilibaculum euxinus</name>
    <dbReference type="NCBI Taxonomy" id="2686357"/>
    <lineage>
        <taxon>Bacteria</taxon>
        <taxon>Pseudomonadati</taxon>
        <taxon>Bacteroidota</taxon>
        <taxon>Bacteroidia</taxon>
        <taxon>Marinilabiliales</taxon>
        <taxon>Marinifilaceae</taxon>
        <taxon>Labilibaculum</taxon>
    </lineage>
</organism>
<dbReference type="EMBL" id="QTZN02000002">
    <property type="protein sequence ID" value="MVB05782.1"/>
    <property type="molecule type" value="Genomic_DNA"/>
</dbReference>
<dbReference type="GO" id="GO:0005829">
    <property type="term" value="C:cytosol"/>
    <property type="evidence" value="ECO:0007669"/>
    <property type="project" value="TreeGrafter"/>
</dbReference>
<dbReference type="InterPro" id="IPR008278">
    <property type="entry name" value="4-PPantetheinyl_Trfase_dom"/>
</dbReference>
<evidence type="ECO:0000313" key="6">
    <source>
        <dbReference type="Proteomes" id="UP000285951"/>
    </source>
</evidence>
<dbReference type="GO" id="GO:0000287">
    <property type="term" value="F:magnesium ion binding"/>
    <property type="evidence" value="ECO:0007669"/>
    <property type="project" value="InterPro"/>
</dbReference>
<dbReference type="GO" id="GO:0008897">
    <property type="term" value="F:holo-[acyl-carrier-protein] synthase activity"/>
    <property type="evidence" value="ECO:0007669"/>
    <property type="project" value="InterPro"/>
</dbReference>
<evidence type="ECO:0000256" key="1">
    <source>
        <dbReference type="ARBA" id="ARBA00010990"/>
    </source>
</evidence>
<feature type="domain" description="4'-phosphopantetheinyl transferase" evidence="3">
    <location>
        <begin position="106"/>
        <end position="202"/>
    </location>
</feature>
<dbReference type="Proteomes" id="UP000285951">
    <property type="component" value="Unassembled WGS sequence"/>
</dbReference>
<dbReference type="InterPro" id="IPR037143">
    <property type="entry name" value="4-PPantetheinyl_Trfase_dom_sf"/>
</dbReference>
<dbReference type="SUPFAM" id="SSF56214">
    <property type="entry name" value="4'-phosphopantetheinyl transferase"/>
    <property type="match status" value="2"/>
</dbReference>
<proteinExistence type="inferred from homology"/>
<dbReference type="InterPro" id="IPR050559">
    <property type="entry name" value="P-Pant_transferase_sf"/>
</dbReference>
<evidence type="ECO:0000313" key="7">
    <source>
        <dbReference type="Proteomes" id="UP000462449"/>
    </source>
</evidence>
<dbReference type="PANTHER" id="PTHR12215:SF10">
    <property type="entry name" value="L-AMINOADIPATE-SEMIALDEHYDE DEHYDROGENASE-PHOSPHOPANTETHEINYL TRANSFERASE"/>
    <property type="match status" value="1"/>
</dbReference>
<dbReference type="Gene3D" id="3.90.470.20">
    <property type="entry name" value="4'-phosphopantetheinyl transferase domain"/>
    <property type="match status" value="1"/>
</dbReference>
<gene>
    <name evidence="5" type="ORF">DWB62_001945</name>
    <name evidence="4" type="ORF">GNY23_01945</name>
</gene>
<reference evidence="4 7" key="2">
    <citation type="submission" date="2019-12" db="EMBL/GenBank/DDBJ databases">
        <title>Draft genome sequence of Labilibaculum sp. strain 44 isolated from deep waters of Black Sea.</title>
        <authorList>
            <person name="Yadav S."/>
            <person name="Villanueva L."/>
        </authorList>
    </citation>
    <scope>NUCLEOTIDE SEQUENCE [LARGE SCALE GENOMIC DNA]</scope>
    <source>
        <strain evidence="4 7">44</strain>
    </source>
</reference>
<dbReference type="GO" id="GO:0019878">
    <property type="term" value="P:lysine biosynthetic process via aminoadipic acid"/>
    <property type="evidence" value="ECO:0007669"/>
    <property type="project" value="TreeGrafter"/>
</dbReference>
<dbReference type="Proteomes" id="UP000462449">
    <property type="component" value="Unassembled WGS sequence"/>
</dbReference>
<evidence type="ECO:0000313" key="5">
    <source>
        <dbReference type="EMBL" id="MVB05782.1"/>
    </source>
</evidence>
<sequence>MPICNQIQINNFCRLIVWKTTESLEELLQIVNLTPGETEKLNSFGSQSRKIEFAATRCLLQLSLGENIQIENDEHGKPHLINSDLNISISHTKSYVGILIGDKHSVALDMEYLSDRVNRIASRFLSEAELDNIEEENKILHLYQHWCAKECLIKMYGKKDVHLIDELKIDPFSPGDSTFSGQVCSADFSETYTFQYLQFDNHLLVYSIKKANSY</sequence>
<accession>A0A7M4D1P8</accession>
<comment type="caution">
    <text evidence="4">The sequence shown here is derived from an EMBL/GenBank/DDBJ whole genome shotgun (WGS) entry which is preliminary data.</text>
</comment>
<reference evidence="5 6" key="1">
    <citation type="submission" date="2019-11" db="EMBL/GenBank/DDBJ databases">
        <title>Draft genome sequence of Labilibaculum sp. strain SYP isolated from Black Sea.</title>
        <authorList>
            <person name="Yadav S."/>
            <person name="Villanueva L."/>
        </authorList>
    </citation>
    <scope>NUCLEOTIDE SEQUENCE [LARGE SCALE GENOMIC DNA]</scope>
    <source>
        <strain evidence="5 6">44</strain>
    </source>
</reference>
<evidence type="ECO:0000256" key="2">
    <source>
        <dbReference type="ARBA" id="ARBA00022679"/>
    </source>
</evidence>
<dbReference type="OrthoDB" id="1190494at2"/>
<protein>
    <submittedName>
        <fullName evidence="4">4'-phosphopantetheinyl transferase superfamily protein</fullName>
    </submittedName>
</protein>
<dbReference type="PANTHER" id="PTHR12215">
    <property type="entry name" value="PHOSPHOPANTETHEINE TRANSFERASE"/>
    <property type="match status" value="1"/>
</dbReference>
<keyword evidence="6" id="KW-1185">Reference proteome</keyword>
<dbReference type="EMBL" id="WOTW01000002">
    <property type="protein sequence ID" value="MUP36577.1"/>
    <property type="molecule type" value="Genomic_DNA"/>
</dbReference>
<dbReference type="RefSeq" id="WP_156194483.1">
    <property type="nucleotide sequence ID" value="NZ_QTZN02000002.1"/>
</dbReference>
<evidence type="ECO:0000259" key="3">
    <source>
        <dbReference type="Pfam" id="PF01648"/>
    </source>
</evidence>
<comment type="similarity">
    <text evidence="1">Belongs to the P-Pant transferase superfamily. Gsp/Sfp/HetI/AcpT family.</text>
</comment>